<dbReference type="InterPro" id="IPR052255">
    <property type="entry name" value="RNA_pol_II_subunit5-mediator"/>
</dbReference>
<organism evidence="5 6">
    <name type="scientific">Anaeramoeba flamelloides</name>
    <dbReference type="NCBI Taxonomy" id="1746091"/>
    <lineage>
        <taxon>Eukaryota</taxon>
        <taxon>Metamonada</taxon>
        <taxon>Anaeramoebidae</taxon>
        <taxon>Anaeramoeba</taxon>
    </lineage>
</organism>
<feature type="region of interest" description="Disordered" evidence="4">
    <location>
        <begin position="299"/>
        <end position="377"/>
    </location>
</feature>
<evidence type="ECO:0000256" key="1">
    <source>
        <dbReference type="ARBA" id="ARBA00004123"/>
    </source>
</evidence>
<accession>A0ABQ8XMK4</accession>
<dbReference type="Gene3D" id="1.10.287.370">
    <property type="match status" value="1"/>
</dbReference>
<keyword evidence="6" id="KW-1185">Reference proteome</keyword>
<comment type="caution">
    <text evidence="5">The sequence shown here is derived from an EMBL/GenBank/DDBJ whole genome shotgun (WGS) entry which is preliminary data.</text>
</comment>
<keyword evidence="2" id="KW-0539">Nucleus</keyword>
<evidence type="ECO:0000313" key="5">
    <source>
        <dbReference type="EMBL" id="KAJ6233856.1"/>
    </source>
</evidence>
<dbReference type="EMBL" id="JAOAOG010000273">
    <property type="protein sequence ID" value="KAJ6233856.1"/>
    <property type="molecule type" value="Genomic_DNA"/>
</dbReference>
<feature type="compositionally biased region" description="Basic and acidic residues" evidence="4">
    <location>
        <begin position="224"/>
        <end position="240"/>
    </location>
</feature>
<feature type="compositionally biased region" description="Acidic residues" evidence="4">
    <location>
        <begin position="150"/>
        <end position="160"/>
    </location>
</feature>
<comment type="subcellular location">
    <subcellularLocation>
        <location evidence="1">Nucleus</location>
    </subcellularLocation>
</comment>
<feature type="region of interest" description="Disordered" evidence="4">
    <location>
        <begin position="419"/>
        <end position="452"/>
    </location>
</feature>
<dbReference type="SUPFAM" id="SSF46579">
    <property type="entry name" value="Prefoldin"/>
    <property type="match status" value="1"/>
</dbReference>
<dbReference type="PANTHER" id="PTHR15111:SF0">
    <property type="entry name" value="UNCONVENTIONAL PREFOLDIN RPB5 INTERACTOR 1"/>
    <property type="match status" value="1"/>
</dbReference>
<sequence length="452" mass="53269">MQDQPKEATQKINPQQAKIYQSYIEKRINHVMGELDKLHSQLNTHKWLYEKINTLPNTTHESAYVPFGDMAYFQGEIVHTNEFMVLLGDNYFAKLSAHESLPILQRQTKRIQEGIDKYEEELGNLDERIQVFQKMIDEQKEQQEFVEIIEYEPNTDEEEDEKKKEKEKEKVNMNLQKDVVKINLGMNYKKENSQKDPKTKKDKKIQTNKNKVPLKSKSRFQSSRNEKTNSLERPNKKDKVVTQQKTTELESPKKKKGKIQVISRESLFKMEEEDEELTKMMKLLETKQQDLTDQKDLFNQGTKVKPKTKTSNKGRNTNPKTTTTTTTTTTNRSRNTNPKTNNLTNTGTNKKTIKRIPKKKTNNPKKQTNKPNIMSPKDIYEQIRNNQPVRDVVMEKHIQNFEKPIINNNVTEKNTIKQNNTTLNKNNDRNQQQPKKRVSRFKQRMMQKRGQN</sequence>
<feature type="compositionally biased region" description="Basic and acidic residues" evidence="4">
    <location>
        <begin position="161"/>
        <end position="171"/>
    </location>
</feature>
<feature type="compositionally biased region" description="Low complexity" evidence="4">
    <location>
        <begin position="316"/>
        <end position="350"/>
    </location>
</feature>
<comment type="similarity">
    <text evidence="3">Belongs to the RNA polymerase II subunit 5-mediating protein family.</text>
</comment>
<feature type="compositionally biased region" description="Low complexity" evidence="4">
    <location>
        <begin position="364"/>
        <end position="373"/>
    </location>
</feature>
<gene>
    <name evidence="5" type="ORF">M0813_29533</name>
</gene>
<protein>
    <submittedName>
        <fullName evidence="5">RNA polymerase ii subunit 5-mediating protein nnx3</fullName>
    </submittedName>
</protein>
<dbReference type="InterPro" id="IPR004127">
    <property type="entry name" value="Prefoldin_subunit_alpha"/>
</dbReference>
<feature type="region of interest" description="Disordered" evidence="4">
    <location>
        <begin position="150"/>
        <end position="258"/>
    </location>
</feature>
<name>A0ABQ8XMK4_9EUKA</name>
<dbReference type="CDD" id="cd23159">
    <property type="entry name" value="Prefoldin_URI1"/>
    <property type="match status" value="1"/>
</dbReference>
<feature type="compositionally biased region" description="Basic residues" evidence="4">
    <location>
        <begin position="434"/>
        <end position="452"/>
    </location>
</feature>
<feature type="compositionally biased region" description="Basic residues" evidence="4">
    <location>
        <begin position="351"/>
        <end position="363"/>
    </location>
</feature>
<evidence type="ECO:0000256" key="3">
    <source>
        <dbReference type="ARBA" id="ARBA00038295"/>
    </source>
</evidence>
<dbReference type="InterPro" id="IPR009053">
    <property type="entry name" value="Prefoldin"/>
</dbReference>
<reference evidence="5" key="1">
    <citation type="submission" date="2022-08" db="EMBL/GenBank/DDBJ databases">
        <title>Novel sulfate-reducing endosymbionts in the free-living metamonad Anaeramoeba.</title>
        <authorList>
            <person name="Jerlstrom-Hultqvist J."/>
            <person name="Cepicka I."/>
            <person name="Gallot-Lavallee L."/>
            <person name="Salas-Leiva D."/>
            <person name="Curtis B.A."/>
            <person name="Zahonova K."/>
            <person name="Pipaliya S."/>
            <person name="Dacks J."/>
            <person name="Roger A.J."/>
        </authorList>
    </citation>
    <scope>NUCLEOTIDE SEQUENCE</scope>
    <source>
        <strain evidence="5">Schooner1</strain>
    </source>
</reference>
<dbReference type="PANTHER" id="PTHR15111">
    <property type="entry name" value="RNA POLYMERASE II SUBUNIT 5-MEDIATING PROTEIN NNX3"/>
    <property type="match status" value="1"/>
</dbReference>
<dbReference type="Pfam" id="PF02996">
    <property type="entry name" value="Prefoldin"/>
    <property type="match status" value="1"/>
</dbReference>
<evidence type="ECO:0000256" key="4">
    <source>
        <dbReference type="SAM" id="MobiDB-lite"/>
    </source>
</evidence>
<evidence type="ECO:0000256" key="2">
    <source>
        <dbReference type="ARBA" id="ARBA00023242"/>
    </source>
</evidence>
<proteinExistence type="inferred from homology"/>
<feature type="compositionally biased region" description="Basic and acidic residues" evidence="4">
    <location>
        <begin position="188"/>
        <end position="199"/>
    </location>
</feature>
<evidence type="ECO:0000313" key="6">
    <source>
        <dbReference type="Proteomes" id="UP001150062"/>
    </source>
</evidence>
<dbReference type="Proteomes" id="UP001150062">
    <property type="component" value="Unassembled WGS sequence"/>
</dbReference>